<dbReference type="PANTHER" id="PTHR22550:SF5">
    <property type="entry name" value="LEUCINE ZIPPER PROTEIN 4"/>
    <property type="match status" value="1"/>
</dbReference>
<dbReference type="PANTHER" id="PTHR22550">
    <property type="entry name" value="SPORE GERMINATION PROTEIN"/>
    <property type="match status" value="1"/>
</dbReference>
<dbReference type="RefSeq" id="WP_248252083.1">
    <property type="nucleotide sequence ID" value="NZ_JAIWJX010000002.1"/>
</dbReference>
<evidence type="ECO:0000313" key="6">
    <source>
        <dbReference type="Proteomes" id="UP001139011"/>
    </source>
</evidence>
<feature type="compositionally biased region" description="Basic residues" evidence="3">
    <location>
        <begin position="1"/>
        <end position="10"/>
    </location>
</feature>
<evidence type="ECO:0000313" key="5">
    <source>
        <dbReference type="EMBL" id="MCK6256401.1"/>
    </source>
</evidence>
<reference evidence="5" key="1">
    <citation type="submission" date="2021-09" db="EMBL/GenBank/DDBJ databases">
        <title>Genome analysis of Fictibacillus sp. KIGAM418 isolated from marine sediment.</title>
        <authorList>
            <person name="Seo M.-J."/>
            <person name="Cho E.-S."/>
            <person name="Hwang C.Y."/>
        </authorList>
    </citation>
    <scope>NUCLEOTIDE SEQUENCE</scope>
    <source>
        <strain evidence="5">KIGAM418</strain>
    </source>
</reference>
<keyword evidence="6" id="KW-1185">Reference proteome</keyword>
<feature type="transmembrane region" description="Helical" evidence="4">
    <location>
        <begin position="304"/>
        <end position="325"/>
    </location>
</feature>
<evidence type="ECO:0000256" key="3">
    <source>
        <dbReference type="SAM" id="MobiDB-lite"/>
    </source>
</evidence>
<evidence type="ECO:0000256" key="1">
    <source>
        <dbReference type="ARBA" id="ARBA00005278"/>
    </source>
</evidence>
<dbReference type="InterPro" id="IPR004995">
    <property type="entry name" value="Spore_Ger"/>
</dbReference>
<organism evidence="5 6">
    <name type="scientific">Fictibacillus marinisediminis</name>
    <dbReference type="NCBI Taxonomy" id="2878389"/>
    <lineage>
        <taxon>Bacteria</taxon>
        <taxon>Bacillati</taxon>
        <taxon>Bacillota</taxon>
        <taxon>Bacilli</taxon>
        <taxon>Bacillales</taxon>
        <taxon>Fictibacillaceae</taxon>
        <taxon>Fictibacillus</taxon>
    </lineage>
</organism>
<dbReference type="PIRSF" id="PIRSF005690">
    <property type="entry name" value="GerBA"/>
    <property type="match status" value="1"/>
</dbReference>
<feature type="transmembrane region" description="Helical" evidence="4">
    <location>
        <begin position="394"/>
        <end position="412"/>
    </location>
</feature>
<accession>A0A9X1X9C2</accession>
<feature type="region of interest" description="Disordered" evidence="3">
    <location>
        <begin position="1"/>
        <end position="26"/>
    </location>
</feature>
<protein>
    <submittedName>
        <fullName evidence="5">Spore germination protein</fullName>
    </submittedName>
</protein>
<feature type="transmembrane region" description="Helical" evidence="4">
    <location>
        <begin position="345"/>
        <end position="361"/>
    </location>
</feature>
<proteinExistence type="inferred from homology"/>
<keyword evidence="4" id="KW-1133">Transmembrane helix</keyword>
<keyword evidence="4" id="KW-0812">Transmembrane</keyword>
<comment type="caution">
    <text evidence="5">The sequence shown here is derived from an EMBL/GenBank/DDBJ whole genome shotgun (WGS) entry which is preliminary data.</text>
</comment>
<sequence length="514" mass="57094">MASFWKKSKKLSSQTPTEGLRKMKQPVIPTSSSLNENKEKIIDYLDHSHDIGKRELTFQGKNALLLFFVPLMDSVKLDEHIIKPLLKSQSGDLYQVLNVGSIHEMTDIMEAVSFMCKGALVLIIEGETTIWSADATRPSGRQVSEALNERVMRGAQEGFVENVDTNINLLRRRIMNGGLIVKYIEIGSVSLTKVALVYIKGIANPRLLKEVTDRLNAIEVDALDTTGILEEAIEDSPFSPFPQILGTERPDRVVGNLLEGRIALMVEGSSLSLVAPASFISFYQSSEDYNSRSIYASFLRIIRILGFFMAMTLPSLYIATISFHYELIPQDLILTVKGSLENVPFPPIAEALLMVVILELLKEASVRLPASIAQTIGVVGGLVIGTAIVEANLVSNMMIIIIALTAISSFVVPSNEMSIALRLLSFPLMIGATFFGYLGIVLIFMVIIMHLCILESLGYPYFTPIAPLSMAGVKDFIIRSHEQYLNKRPSIIQPTRKQRQNALRNWEQQNETNE</sequence>
<dbReference type="GO" id="GO:0005886">
    <property type="term" value="C:plasma membrane"/>
    <property type="evidence" value="ECO:0007669"/>
    <property type="project" value="UniProtKB-SubCell"/>
</dbReference>
<feature type="transmembrane region" description="Helical" evidence="4">
    <location>
        <begin position="424"/>
        <end position="449"/>
    </location>
</feature>
<evidence type="ECO:0000256" key="4">
    <source>
        <dbReference type="SAM" id="Phobius"/>
    </source>
</evidence>
<dbReference type="EMBL" id="JAIWJX010000002">
    <property type="protein sequence ID" value="MCK6256401.1"/>
    <property type="molecule type" value="Genomic_DNA"/>
</dbReference>
<dbReference type="AlphaFoldDB" id="A0A9X1X9C2"/>
<keyword evidence="2 4" id="KW-0472">Membrane</keyword>
<dbReference type="Proteomes" id="UP001139011">
    <property type="component" value="Unassembled WGS sequence"/>
</dbReference>
<dbReference type="InterPro" id="IPR050768">
    <property type="entry name" value="UPF0353/GerABKA_families"/>
</dbReference>
<dbReference type="GO" id="GO:0009847">
    <property type="term" value="P:spore germination"/>
    <property type="evidence" value="ECO:0007669"/>
    <property type="project" value="UniProtKB-UniRule"/>
</dbReference>
<name>A0A9X1X9C2_9BACL</name>
<comment type="similarity">
    <text evidence="1">Belongs to the GerABKA family.</text>
</comment>
<evidence type="ECO:0000256" key="2">
    <source>
        <dbReference type="ARBA" id="ARBA00023136"/>
    </source>
</evidence>
<feature type="transmembrane region" description="Helical" evidence="4">
    <location>
        <begin position="368"/>
        <end position="388"/>
    </location>
</feature>
<gene>
    <name evidence="5" type="ORF">LCY76_07305</name>
</gene>
<dbReference type="Pfam" id="PF03323">
    <property type="entry name" value="GerA"/>
    <property type="match status" value="1"/>
</dbReference>